<dbReference type="Proteomes" id="UP001432014">
    <property type="component" value="Chromosome"/>
</dbReference>
<evidence type="ECO:0000313" key="3">
    <source>
        <dbReference type="Proteomes" id="UP001432014"/>
    </source>
</evidence>
<proteinExistence type="predicted"/>
<dbReference type="EMBL" id="CP108482">
    <property type="protein sequence ID" value="WUS60842.1"/>
    <property type="molecule type" value="Genomic_DNA"/>
</dbReference>
<dbReference type="InterPro" id="IPR016039">
    <property type="entry name" value="Thiolase-like"/>
</dbReference>
<gene>
    <name evidence="2" type="ORF">OG469_38355</name>
</gene>
<protein>
    <recommendedName>
        <fullName evidence="4">2-hydroxy-acid oxidase</fullName>
    </recommendedName>
</protein>
<keyword evidence="3" id="KW-1185">Reference proteome</keyword>
<reference evidence="2 3" key="1">
    <citation type="submission" date="2022-10" db="EMBL/GenBank/DDBJ databases">
        <title>The complete genomes of actinobacterial strains from the NBC collection.</title>
        <authorList>
            <person name="Joergensen T.S."/>
            <person name="Alvarez Arevalo M."/>
            <person name="Sterndorff E.B."/>
            <person name="Faurdal D."/>
            <person name="Vuksanovic O."/>
            <person name="Mourched A.-S."/>
            <person name="Charusanti P."/>
            <person name="Shaw S."/>
            <person name="Blin K."/>
            <person name="Weber T."/>
        </authorList>
    </citation>
    <scope>NUCLEOTIDE SEQUENCE [LARGE SCALE GENOMIC DNA]</scope>
    <source>
        <strain evidence="2 3">NBC_01247</strain>
    </source>
</reference>
<name>A0ABZ1WIY7_9ACTN</name>
<evidence type="ECO:0008006" key="4">
    <source>
        <dbReference type="Google" id="ProtNLM"/>
    </source>
</evidence>
<organism evidence="2 3">
    <name type="scientific">Kitasatospora herbaricolor</name>
    <dbReference type="NCBI Taxonomy" id="68217"/>
    <lineage>
        <taxon>Bacteria</taxon>
        <taxon>Bacillati</taxon>
        <taxon>Actinomycetota</taxon>
        <taxon>Actinomycetes</taxon>
        <taxon>Kitasatosporales</taxon>
        <taxon>Streptomycetaceae</taxon>
        <taxon>Kitasatospora</taxon>
    </lineage>
</organism>
<evidence type="ECO:0000256" key="1">
    <source>
        <dbReference type="SAM" id="MobiDB-lite"/>
    </source>
</evidence>
<evidence type="ECO:0000313" key="2">
    <source>
        <dbReference type="EMBL" id="WUS60842.1"/>
    </source>
</evidence>
<sequence>MTVRTFRPARSADTASPPDGTDADGPASSWGIRRAVRLAFPGPGAPAADPVHIARLRRYLTDLLHPYGLGLDAGALEEAASPVGRSYGEMAEALIRAVVPEGEAVDLLVLAHAVPDITPGRATTTRLSHVCPGTPMALAVSDQGAASAFTALRLVDAYARSGGLRRALLLVVEQDSLPYDPGIPVVVPAGSRGVAVLFGERLPGERVATVSRVATHVLAADSPATALATELAELAESGGLGGPGDGPARRTVTAILGATAAAAAAHRWPAGLRFADAGQPATGVWWDLAGELAEPSTGPRRVLLADYDAGPHHLSLATVALDGHDGGGGHGYGDGGVSG</sequence>
<dbReference type="RefSeq" id="WP_329493054.1">
    <property type="nucleotide sequence ID" value="NZ_CP108460.1"/>
</dbReference>
<dbReference type="SUPFAM" id="SSF53901">
    <property type="entry name" value="Thiolase-like"/>
    <property type="match status" value="1"/>
</dbReference>
<feature type="region of interest" description="Disordered" evidence="1">
    <location>
        <begin position="1"/>
        <end position="28"/>
    </location>
</feature>
<dbReference type="Gene3D" id="3.40.47.10">
    <property type="match status" value="1"/>
</dbReference>
<accession>A0ABZ1WIY7</accession>